<feature type="transmembrane region" description="Helical" evidence="1">
    <location>
        <begin position="930"/>
        <end position="956"/>
    </location>
</feature>
<keyword evidence="3" id="KW-1185">Reference proteome</keyword>
<keyword evidence="1" id="KW-1133">Transmembrane helix</keyword>
<reference evidence="3" key="1">
    <citation type="submission" date="2014-03" db="EMBL/GenBank/DDBJ databases">
        <authorList>
            <person name="Aksoy S."/>
            <person name="Warren W."/>
            <person name="Wilson R.K."/>
        </authorList>
    </citation>
    <scope>NUCLEOTIDE SEQUENCE [LARGE SCALE GENOMIC DNA]</scope>
    <source>
        <strain evidence="3">IAEA</strain>
    </source>
</reference>
<feature type="transmembrane region" description="Helical" evidence="1">
    <location>
        <begin position="899"/>
        <end position="918"/>
    </location>
</feature>
<feature type="transmembrane region" description="Helical" evidence="1">
    <location>
        <begin position="483"/>
        <end position="503"/>
    </location>
</feature>
<dbReference type="EnsemblMetazoa" id="GBRI024269-RA">
    <property type="protein sequence ID" value="GBRI024269-PA"/>
    <property type="gene ID" value="GBRI024269"/>
</dbReference>
<reference evidence="2" key="2">
    <citation type="submission" date="2020-05" db="UniProtKB">
        <authorList>
            <consortium name="EnsemblMetazoa"/>
        </authorList>
    </citation>
    <scope>IDENTIFICATION</scope>
    <source>
        <strain evidence="2">IAEA</strain>
    </source>
</reference>
<evidence type="ECO:0000313" key="2">
    <source>
        <dbReference type="EnsemblMetazoa" id="GBRI024269-PA"/>
    </source>
</evidence>
<dbReference type="AlphaFoldDB" id="A0A1A9WLU2"/>
<sequence length="1022" mass="106515">MIFLWLFNIVHGVFDTTSITSSSSTICFGFSLGFFETTNSSTSSLSMYFSSRFTESSAAASPVVWGLRGRFLKTVAASSTPSSILCGFLNDKLYSCSSTSSNCGSIDFLGFLRTTTASSIISSSITSFSLSSTTSFLITSSSASSSITLTGFLFFFNFTVSSEVSCVASSCFTILNSASTSSISTGLIGFLGFSVTWFQNFFSSAWSSARTGMSSGTFSIATGLGLSTSSKNSVGCSAGASSTIFTFSSLSSTDFVKSSIGSSFLGSSITSVIETCSAIGWSAFSTSNMASSTISFGCGSSSTVTRTLYSSGNSSGSMTVVVILYSVGLSSVGLLSITSSVILTSLIGFSSGDFSLILTSSKGAFIDGLVFSLRLCFGFGSLSSFLGFSGYSSGSTSSLGYSTSSNSSGSNGFILYLGLNFNASSASSMFRDSSPLDLIAPISINTGFKTSGGYSIQSMRLLSLNFGSCTVCSSIGFSLRFTAFSLTIWGTSVVSTIITFFAFCSLRSILMGSNLAASALALFAFGKKDVHEKTTTREKRWESFPSSLIISSTFTSTGSVSITLTTGNDFITSGIISSINLTGNKGCSSGCSSDFTLDGFCTSDSGCVSTTVISSSGWPSVLISTISMTFSSGRCGSFILRFSPASSTVSRTSLSVSITCTFIVGDSIDIGEDSFTSTSNDGTSANSSMISLTTTSGWNSSTLTAYSSRISAGFNGLILLDFSGRFCWSCSEMSTVKLWDIVHLELFPVQIQLHQQFWSLLGFSSSSGLISSIVFAALGFLSFDSVLFVSCTLRPLSSIESFKTSTLNGLSITSSISDSVIGSLPLPSLSFVCSGLVSSFEAFLGRVSFKGFVGLSDKSRRAFCGLSTSMLFDSSALDPAVGNSTSNTSSESEPNRGPFVFFMIFVLITVFVGVPSSFSAKRTVFCSGNSIIVSGSVVTSCLSPLVFLITRVRIFFFVGLPSSEMVSTTRTSSGSSLTSSGCSSMGSSSTVTVVFGFLSSSSTVSIFVTSCLSPLTFLITRV</sequence>
<feature type="transmembrane region" description="Helical" evidence="1">
    <location>
        <begin position="760"/>
        <end position="783"/>
    </location>
</feature>
<accession>A0A1A9WLU2</accession>
<evidence type="ECO:0000256" key="1">
    <source>
        <dbReference type="SAM" id="Phobius"/>
    </source>
</evidence>
<dbReference type="VEuPathDB" id="VectorBase:GBRI024269"/>
<proteinExistence type="predicted"/>
<feature type="transmembrane region" description="Helical" evidence="1">
    <location>
        <begin position="993"/>
        <end position="1019"/>
    </location>
</feature>
<evidence type="ECO:0000313" key="3">
    <source>
        <dbReference type="Proteomes" id="UP000091820"/>
    </source>
</evidence>
<feature type="transmembrane region" description="Helical" evidence="1">
    <location>
        <begin position="322"/>
        <end position="349"/>
    </location>
</feature>
<keyword evidence="1" id="KW-0812">Transmembrane</keyword>
<dbReference type="Proteomes" id="UP000091820">
    <property type="component" value="Unassembled WGS sequence"/>
</dbReference>
<feature type="transmembrane region" description="Helical" evidence="1">
    <location>
        <begin position="369"/>
        <end position="388"/>
    </location>
</feature>
<organism evidence="2 3">
    <name type="scientific">Glossina brevipalpis</name>
    <dbReference type="NCBI Taxonomy" id="37001"/>
    <lineage>
        <taxon>Eukaryota</taxon>
        <taxon>Metazoa</taxon>
        <taxon>Ecdysozoa</taxon>
        <taxon>Arthropoda</taxon>
        <taxon>Hexapoda</taxon>
        <taxon>Insecta</taxon>
        <taxon>Pterygota</taxon>
        <taxon>Neoptera</taxon>
        <taxon>Endopterygota</taxon>
        <taxon>Diptera</taxon>
        <taxon>Brachycera</taxon>
        <taxon>Muscomorpha</taxon>
        <taxon>Hippoboscoidea</taxon>
        <taxon>Glossinidae</taxon>
        <taxon>Glossina</taxon>
    </lineage>
</organism>
<name>A0A1A9WLU2_9MUSC</name>
<keyword evidence="1" id="KW-0472">Membrane</keyword>
<protein>
    <submittedName>
        <fullName evidence="2">Uncharacterized protein</fullName>
    </submittedName>
</protein>